<evidence type="ECO:0000256" key="14">
    <source>
        <dbReference type="PIRSR" id="PIRSR606539-3"/>
    </source>
</evidence>
<dbReference type="OMA" id="SITIMSW"/>
<feature type="domain" description="P-type ATPase C-terminal" evidence="18">
    <location>
        <begin position="848"/>
        <end position="1098"/>
    </location>
</feature>
<evidence type="ECO:0000256" key="5">
    <source>
        <dbReference type="ARBA" id="ARBA00022741"/>
    </source>
</evidence>
<comment type="subcellular location">
    <subcellularLocation>
        <location evidence="1 15">Membrane</location>
        <topology evidence="1 15">Multi-pass membrane protein</topology>
    </subcellularLocation>
</comment>
<feature type="transmembrane region" description="Helical" evidence="15">
    <location>
        <begin position="373"/>
        <end position="393"/>
    </location>
</feature>
<dbReference type="Gene3D" id="3.40.50.1000">
    <property type="entry name" value="HAD superfamily/HAD-like"/>
    <property type="match status" value="1"/>
</dbReference>
<evidence type="ECO:0000259" key="18">
    <source>
        <dbReference type="Pfam" id="PF16212"/>
    </source>
</evidence>
<dbReference type="InterPro" id="IPR001757">
    <property type="entry name" value="P_typ_ATPase"/>
</dbReference>
<evidence type="ECO:0000256" key="11">
    <source>
        <dbReference type="ARBA" id="ARBA00034036"/>
    </source>
</evidence>
<dbReference type="InterPro" id="IPR036412">
    <property type="entry name" value="HAD-like_sf"/>
</dbReference>
<sequence>MSWLPLHLYKWRMSFNAKSDALFGNASGAEVSSGPEHSEENNYISFKLGERAPPSNMVRTNNYTYINFLPKFLYAQFKQVANLFFLVLSFIQTLPGLSPFGRQATILPLSFIIGTSAIREIYEDVRRRVRDRKMNFQKCYAHTDEGWKMIPWCELHVGQLIRAVNGEQLAADCLILATSEPGSVVYVETANLDGESNLKVRQAAPTRLTNSESSMAEFWRSGVEIFYDVPNGNIYEFQGHITGKSPLLQTSAESASLSTDKGEAASSKLSNSSYTVPLTNAHVILRGARLKNTDNIYGIVLYTGQDTKLFKNSIKRVMKSSQLSTLLNSVILTQFGIVMLLCLGHSIMSRLSQPVPFLVSQFSNHFDDSLMSIFLQHLVLFSGFVPISLYVTLEMVQIIQGMFIHNDEAMIDENGRGPDVKMFSLNSELGDVKYVMSDKTGTLTQNCMRFRMCSVGGVKYANRRSRRDKVFSPKKLLAHISSNQMKNAHQIRDFLLACALCHTATPDKNTSTPDRPLYHATSPDEHALLDFAASAGFVFKKRAPGKCILNVLGTTVEYDLVAILEFDSQRKRMSVIVKEPGGNYKLYIKGADQKIFERLKSVSQKELKRTAGHLQQFAIGGHRTLCFAVRTIDTATFTAWYKEYIQAINDTTRRKSRLAELAEVIEKELVLIGVSAIEDRLQKRVPETVRRLIAAGIRVWVLSGDKLETAVNIGHSCRLLSAKAPMIVLSSTNAVDAKEALAKYLKLLGEKVLSRRDQQISLIVDATCLDFILVEQTDRDQFLRLALCCSAVICCRCTPFQKAAVTRLVKANVCGAVLAIGDGANDVAMLQEADVGVGISGQEGMQAALASDYTISQFYHLDRLLFVHGTLSLFRTSKCILFSLYKNVLETCVLSFYTYVNGHSVQTIADEWTVLFYNMFFTSFPALIMGIFDRPAPISSLIKYPQLYSYYQNSLSNWRQFRWCSCAVLQAVVIFLINIWCWNTGAPLHSGSGMDSSLWVFGCFIYFSLVLIVNLKALLETNSITLVSLAMAIISMSFLVLWLLFNTFFNPYVPLIPRALGGVLLVVPPIALVLVVLLVAIAALLPDVAIKVFRRALRADMQDAMLWHEGIRGSQFNILYQPIFKMCDIVGLKTYGELESNRYGFAFAQDDGVAITQMDLLQEHSADSLSLQTPGIQEPSEPNDCVKENERSVDDKTVVSSLSEKSPKMKAENAEPTKNHSSS</sequence>
<keyword evidence="7 14" id="KW-0460">Magnesium</keyword>
<name>A0A7I4XXQ1_HAECO</name>
<dbReference type="SFLD" id="SFLDS00003">
    <property type="entry name" value="Haloacid_Dehalogenase"/>
    <property type="match status" value="1"/>
</dbReference>
<dbReference type="GO" id="GO:0045332">
    <property type="term" value="P:phospholipid translocation"/>
    <property type="evidence" value="ECO:0007669"/>
    <property type="project" value="TreeGrafter"/>
</dbReference>
<feature type="binding site" evidence="13">
    <location>
        <position position="802"/>
    </location>
    <ligand>
        <name>ATP</name>
        <dbReference type="ChEBI" id="CHEBI:30616"/>
    </ligand>
</feature>
<organism evidence="19 20">
    <name type="scientific">Haemonchus contortus</name>
    <name type="common">Barber pole worm</name>
    <dbReference type="NCBI Taxonomy" id="6289"/>
    <lineage>
        <taxon>Eukaryota</taxon>
        <taxon>Metazoa</taxon>
        <taxon>Ecdysozoa</taxon>
        <taxon>Nematoda</taxon>
        <taxon>Chromadorea</taxon>
        <taxon>Rhabditida</taxon>
        <taxon>Rhabditina</taxon>
        <taxon>Rhabditomorpha</taxon>
        <taxon>Strongyloidea</taxon>
        <taxon>Trichostrongylidae</taxon>
        <taxon>Haemonchus</taxon>
    </lineage>
</organism>
<evidence type="ECO:0000256" key="6">
    <source>
        <dbReference type="ARBA" id="ARBA00022840"/>
    </source>
</evidence>
<dbReference type="NCBIfam" id="TIGR01652">
    <property type="entry name" value="ATPase-Plipid"/>
    <property type="match status" value="1"/>
</dbReference>
<comment type="cofactor">
    <cofactor evidence="14">
        <name>Mg(2+)</name>
        <dbReference type="ChEBI" id="CHEBI:18420"/>
    </cofactor>
</comment>
<feature type="binding site" evidence="13">
    <location>
        <position position="566"/>
    </location>
    <ligand>
        <name>ATP</name>
        <dbReference type="ChEBI" id="CHEBI:30616"/>
    </ligand>
</feature>
<dbReference type="InterPro" id="IPR023214">
    <property type="entry name" value="HAD_sf"/>
</dbReference>
<feature type="binding site" evidence="13">
    <location>
        <position position="826"/>
    </location>
    <ligand>
        <name>ATP</name>
        <dbReference type="ChEBI" id="CHEBI:30616"/>
    </ligand>
</feature>
<feature type="binding site" evidence="14">
    <location>
        <position position="826"/>
    </location>
    <ligand>
        <name>Mg(2+)</name>
        <dbReference type="ChEBI" id="CHEBI:18420"/>
    </ligand>
</feature>
<evidence type="ECO:0000256" key="7">
    <source>
        <dbReference type="ARBA" id="ARBA00022842"/>
    </source>
</evidence>
<dbReference type="FunFam" id="3.40.50.1000:FF:000014">
    <property type="entry name" value="Phospholipid-transporting ATPase"/>
    <property type="match status" value="1"/>
</dbReference>
<feature type="region of interest" description="Disordered" evidence="16">
    <location>
        <begin position="1170"/>
        <end position="1223"/>
    </location>
</feature>
<reference evidence="20" key="1">
    <citation type="submission" date="2020-12" db="UniProtKB">
        <authorList>
            <consortium name="WormBaseParasite"/>
        </authorList>
    </citation>
    <scope>IDENTIFICATION</scope>
    <source>
        <strain evidence="20">MHco3</strain>
    </source>
</reference>
<keyword evidence="5 13" id="KW-0547">Nucleotide-binding</keyword>
<accession>A0A7I4XXQ1</accession>
<dbReference type="GO" id="GO:0000287">
    <property type="term" value="F:magnesium ion binding"/>
    <property type="evidence" value="ECO:0007669"/>
    <property type="project" value="UniProtKB-UniRule"/>
</dbReference>
<dbReference type="EC" id="7.6.2.1" evidence="15"/>
<dbReference type="GO" id="GO:0005802">
    <property type="term" value="C:trans-Golgi network"/>
    <property type="evidence" value="ECO:0007669"/>
    <property type="project" value="TreeGrafter"/>
</dbReference>
<dbReference type="Pfam" id="PF16209">
    <property type="entry name" value="PhoLip_ATPase_N"/>
    <property type="match status" value="1"/>
</dbReference>
<evidence type="ECO:0000259" key="17">
    <source>
        <dbReference type="Pfam" id="PF16209"/>
    </source>
</evidence>
<dbReference type="InterPro" id="IPR023299">
    <property type="entry name" value="ATPase_P-typ_cyto_dom_N"/>
</dbReference>
<keyword evidence="4 14" id="KW-0479">Metal-binding</keyword>
<dbReference type="Proteomes" id="UP000025227">
    <property type="component" value="Unplaced"/>
</dbReference>
<dbReference type="InterPro" id="IPR032631">
    <property type="entry name" value="P-type_ATPase_N"/>
</dbReference>
<feature type="transmembrane region" description="Helical" evidence="15">
    <location>
        <begin position="104"/>
        <end position="122"/>
    </location>
</feature>
<feature type="binding site" evidence="13">
    <location>
        <position position="525"/>
    </location>
    <ligand>
        <name>ATP</name>
        <dbReference type="ChEBI" id="CHEBI:30616"/>
    </ligand>
</feature>
<dbReference type="InterPro" id="IPR006539">
    <property type="entry name" value="P-type_ATPase_IV"/>
</dbReference>
<dbReference type="Gene3D" id="2.70.150.10">
    <property type="entry name" value="Calcium-transporting ATPase, cytoplasmic transduction domain A"/>
    <property type="match status" value="1"/>
</dbReference>
<dbReference type="SUPFAM" id="SSF81660">
    <property type="entry name" value="Metal cation-transporting ATPase, ATP-binding domain N"/>
    <property type="match status" value="1"/>
</dbReference>
<evidence type="ECO:0000313" key="20">
    <source>
        <dbReference type="WBParaSite" id="HCON_00021770-00001"/>
    </source>
</evidence>
<dbReference type="PANTHER" id="PTHR24092:SF150">
    <property type="entry name" value="PHOSPHOLIPID-TRANSPORTING ATPASE"/>
    <property type="match status" value="1"/>
</dbReference>
<dbReference type="PRINTS" id="PR00119">
    <property type="entry name" value="CATATPASE"/>
</dbReference>
<dbReference type="SFLD" id="SFLDG00002">
    <property type="entry name" value="C1.7:_P-type_atpase_like"/>
    <property type="match status" value="1"/>
</dbReference>
<feature type="binding site" evidence="14">
    <location>
        <position position="438"/>
    </location>
    <ligand>
        <name>Mg(2+)</name>
        <dbReference type="ChEBI" id="CHEBI:18420"/>
    </ligand>
</feature>
<feature type="binding site" evidence="13">
    <location>
        <position position="440"/>
    </location>
    <ligand>
        <name>ATP</name>
        <dbReference type="ChEBI" id="CHEBI:30616"/>
    </ligand>
</feature>
<evidence type="ECO:0000256" key="10">
    <source>
        <dbReference type="ARBA" id="ARBA00023136"/>
    </source>
</evidence>
<dbReference type="InterPro" id="IPR032630">
    <property type="entry name" value="P_typ_ATPase_c"/>
</dbReference>
<dbReference type="Pfam" id="PF16212">
    <property type="entry name" value="PhoLip_ATPase_C"/>
    <property type="match status" value="1"/>
</dbReference>
<feature type="binding site" evidence="13">
    <location>
        <position position="705"/>
    </location>
    <ligand>
        <name>ATP</name>
        <dbReference type="ChEBI" id="CHEBI:30616"/>
    </ligand>
</feature>
<dbReference type="Gene3D" id="3.40.1110.10">
    <property type="entry name" value="Calcium-transporting ATPase, cytoplasmic domain N"/>
    <property type="match status" value="1"/>
</dbReference>
<dbReference type="Pfam" id="PF13246">
    <property type="entry name" value="Cation_ATPase"/>
    <property type="match status" value="1"/>
</dbReference>
<feature type="transmembrane region" description="Helical" evidence="15">
    <location>
        <begin position="1065"/>
        <end position="1085"/>
    </location>
</feature>
<feature type="transmembrane region" description="Helical" evidence="15">
    <location>
        <begin position="999"/>
        <end position="1019"/>
    </location>
</feature>
<feature type="binding site" evidence="14">
    <location>
        <position position="822"/>
    </location>
    <ligand>
        <name>Mg(2+)</name>
        <dbReference type="ChEBI" id="CHEBI:18420"/>
    </ligand>
</feature>
<dbReference type="InterPro" id="IPR008250">
    <property type="entry name" value="ATPase_P-typ_transduc_dom_A_sf"/>
</dbReference>
<evidence type="ECO:0000256" key="3">
    <source>
        <dbReference type="ARBA" id="ARBA00022692"/>
    </source>
</evidence>
<proteinExistence type="inferred from homology"/>
<evidence type="ECO:0000256" key="16">
    <source>
        <dbReference type="SAM" id="MobiDB-lite"/>
    </source>
</evidence>
<evidence type="ECO:0000256" key="4">
    <source>
        <dbReference type="ARBA" id="ARBA00022723"/>
    </source>
</evidence>
<evidence type="ECO:0000256" key="1">
    <source>
        <dbReference type="ARBA" id="ARBA00004141"/>
    </source>
</evidence>
<dbReference type="SUPFAM" id="SSF81665">
    <property type="entry name" value="Calcium ATPase, transmembrane domain M"/>
    <property type="match status" value="1"/>
</dbReference>
<feature type="transmembrane region" description="Helical" evidence="15">
    <location>
        <begin position="80"/>
        <end position="98"/>
    </location>
</feature>
<evidence type="ECO:0000256" key="13">
    <source>
        <dbReference type="PIRSR" id="PIRSR606539-2"/>
    </source>
</evidence>
<feature type="binding site" evidence="14">
    <location>
        <position position="440"/>
    </location>
    <ligand>
        <name>Mg(2+)</name>
        <dbReference type="ChEBI" id="CHEBI:18420"/>
    </ligand>
</feature>
<dbReference type="GO" id="GO:0016887">
    <property type="term" value="F:ATP hydrolysis activity"/>
    <property type="evidence" value="ECO:0007669"/>
    <property type="project" value="InterPro"/>
</dbReference>
<feature type="transmembrane region" description="Helical" evidence="15">
    <location>
        <begin position="961"/>
        <end position="979"/>
    </location>
</feature>
<feature type="binding site" evidence="13">
    <location>
        <position position="825"/>
    </location>
    <ligand>
        <name>ATP</name>
        <dbReference type="ChEBI" id="CHEBI:30616"/>
    </ligand>
</feature>
<evidence type="ECO:0000256" key="15">
    <source>
        <dbReference type="RuleBase" id="RU362033"/>
    </source>
</evidence>
<feature type="domain" description="P-type ATPase N-terminal" evidence="17">
    <location>
        <begin position="54"/>
        <end position="106"/>
    </location>
</feature>
<feature type="binding site" evidence="13">
    <location>
        <position position="589"/>
    </location>
    <ligand>
        <name>ATP</name>
        <dbReference type="ChEBI" id="CHEBI:30616"/>
    </ligand>
</feature>
<keyword evidence="19" id="KW-1185">Reference proteome</keyword>
<feature type="active site" description="4-aspartylphosphate intermediate" evidence="12">
    <location>
        <position position="438"/>
    </location>
</feature>
<protein>
    <recommendedName>
        <fullName evidence="15">Phospholipid-transporting ATPase</fullName>
        <ecNumber evidence="15">7.6.2.1</ecNumber>
    </recommendedName>
</protein>
<dbReference type="PANTHER" id="PTHR24092">
    <property type="entry name" value="PROBABLE PHOSPHOLIPID-TRANSPORTING ATPASE"/>
    <property type="match status" value="1"/>
</dbReference>
<feature type="binding site" evidence="13">
    <location>
        <position position="623"/>
    </location>
    <ligand>
        <name>ATP</name>
        <dbReference type="ChEBI" id="CHEBI:30616"/>
    </ligand>
</feature>
<evidence type="ECO:0000256" key="2">
    <source>
        <dbReference type="ARBA" id="ARBA00008109"/>
    </source>
</evidence>
<feature type="transmembrane region" description="Helical" evidence="15">
    <location>
        <begin position="1026"/>
        <end position="1045"/>
    </location>
</feature>
<evidence type="ECO:0000256" key="8">
    <source>
        <dbReference type="ARBA" id="ARBA00022967"/>
    </source>
</evidence>
<comment type="catalytic activity">
    <reaction evidence="11 15">
        <text>ATP + H2O + phospholipidSide 1 = ADP + phosphate + phospholipidSide 2.</text>
        <dbReference type="EC" id="7.6.2.1"/>
    </reaction>
</comment>
<evidence type="ECO:0000256" key="9">
    <source>
        <dbReference type="ARBA" id="ARBA00022989"/>
    </source>
</evidence>
<feature type="binding site" evidence="13">
    <location>
        <position position="704"/>
    </location>
    <ligand>
        <name>ATP</name>
        <dbReference type="ChEBI" id="CHEBI:30616"/>
    </ligand>
</feature>
<keyword evidence="3 15" id="KW-0812">Transmembrane</keyword>
<dbReference type="GO" id="GO:0140326">
    <property type="term" value="F:ATPase-coupled intramembrane lipid transporter activity"/>
    <property type="evidence" value="ECO:0007669"/>
    <property type="project" value="UniProtKB-EC"/>
</dbReference>
<feature type="compositionally biased region" description="Basic and acidic residues" evidence="16">
    <location>
        <begin position="1205"/>
        <end position="1223"/>
    </location>
</feature>
<dbReference type="AlphaFoldDB" id="A0A7I4XXQ1"/>
<evidence type="ECO:0000313" key="19">
    <source>
        <dbReference type="Proteomes" id="UP000025227"/>
    </source>
</evidence>
<dbReference type="SUPFAM" id="SSF56784">
    <property type="entry name" value="HAD-like"/>
    <property type="match status" value="1"/>
</dbReference>
<dbReference type="OrthoDB" id="377733at2759"/>
<dbReference type="InterPro" id="IPR044492">
    <property type="entry name" value="P_typ_ATPase_HD_dom"/>
</dbReference>
<dbReference type="GO" id="GO:0005524">
    <property type="term" value="F:ATP binding"/>
    <property type="evidence" value="ECO:0007669"/>
    <property type="project" value="UniProtKB-UniRule"/>
</dbReference>
<dbReference type="SUPFAM" id="SSF81653">
    <property type="entry name" value="Calcium ATPase, transduction domain A"/>
    <property type="match status" value="1"/>
</dbReference>
<keyword evidence="10 15" id="KW-0472">Membrane</keyword>
<feature type="compositionally biased region" description="Basic and acidic residues" evidence="16">
    <location>
        <begin position="1184"/>
        <end position="1197"/>
    </location>
</feature>
<keyword evidence="8 15" id="KW-1278">Translocase</keyword>
<feature type="binding site" evidence="13">
    <location>
        <position position="438"/>
    </location>
    <ligand>
        <name>ATP</name>
        <dbReference type="ChEBI" id="CHEBI:30616"/>
    </ligand>
</feature>
<evidence type="ECO:0000256" key="12">
    <source>
        <dbReference type="PIRSR" id="PIRSR606539-1"/>
    </source>
</evidence>
<keyword evidence="9 15" id="KW-1133">Transmembrane helix</keyword>
<dbReference type="WBParaSite" id="HCON_00021770-00001">
    <property type="protein sequence ID" value="HCON_00021770-00001"/>
    <property type="gene ID" value="HCON_00021770"/>
</dbReference>
<comment type="similarity">
    <text evidence="2 15">Belongs to the cation transport ATPase (P-type) (TC 3.A.3) family. Type IV subfamily.</text>
</comment>
<dbReference type="NCBIfam" id="TIGR01494">
    <property type="entry name" value="ATPase_P-type"/>
    <property type="match status" value="1"/>
</dbReference>
<feature type="transmembrane region" description="Helical" evidence="15">
    <location>
        <begin position="325"/>
        <end position="348"/>
    </location>
</feature>
<dbReference type="InterPro" id="IPR023298">
    <property type="entry name" value="ATPase_P-typ_TM_dom_sf"/>
</dbReference>
<feature type="binding site" evidence="13">
    <location>
        <position position="796"/>
    </location>
    <ligand>
        <name>ATP</name>
        <dbReference type="ChEBI" id="CHEBI:30616"/>
    </ligand>
</feature>
<dbReference type="InterPro" id="IPR018303">
    <property type="entry name" value="ATPase_P-typ_P_site"/>
</dbReference>
<keyword evidence="6 13" id="KW-0067">ATP-binding</keyword>
<dbReference type="SFLD" id="SFLDF00027">
    <property type="entry name" value="p-type_atpase"/>
    <property type="match status" value="1"/>
</dbReference>
<dbReference type="GO" id="GO:0005886">
    <property type="term" value="C:plasma membrane"/>
    <property type="evidence" value="ECO:0007669"/>
    <property type="project" value="TreeGrafter"/>
</dbReference>
<feature type="binding site" evidence="13">
    <location>
        <position position="439"/>
    </location>
    <ligand>
        <name>ATP</name>
        <dbReference type="ChEBI" id="CHEBI:30616"/>
    </ligand>
</feature>
<dbReference type="PROSITE" id="PS00154">
    <property type="entry name" value="ATPASE_E1_E2"/>
    <property type="match status" value="1"/>
</dbReference>